<keyword evidence="9" id="KW-0472">Membrane</keyword>
<dbReference type="GO" id="GO:0044550">
    <property type="term" value="P:secondary metabolite biosynthetic process"/>
    <property type="evidence" value="ECO:0007669"/>
    <property type="project" value="UniProtKB-ARBA"/>
</dbReference>
<dbReference type="InterPro" id="IPR036436">
    <property type="entry name" value="Disintegrin_dom_sf"/>
</dbReference>
<dbReference type="InterPro" id="IPR001762">
    <property type="entry name" value="Disintegrin_dom"/>
</dbReference>
<dbReference type="InterPro" id="IPR036866">
    <property type="entry name" value="RibonucZ/Hydroxyglut_hydro"/>
</dbReference>
<keyword evidence="4" id="KW-1015">Disulfide bond</keyword>
<dbReference type="GO" id="GO:0006508">
    <property type="term" value="P:proteolysis"/>
    <property type="evidence" value="ECO:0007669"/>
    <property type="project" value="InterPro"/>
</dbReference>
<evidence type="ECO:0000256" key="3">
    <source>
        <dbReference type="ARBA" id="ARBA00023002"/>
    </source>
</evidence>
<keyword evidence="2" id="KW-0274">FAD</keyword>
<comment type="function">
    <text evidence="5">Probable zinc protease.</text>
</comment>
<dbReference type="Proteomes" id="UP000767238">
    <property type="component" value="Unassembled WGS sequence"/>
</dbReference>
<dbReference type="SUPFAM" id="SSF57552">
    <property type="entry name" value="Blood coagulation inhibitor (disintegrin)"/>
    <property type="match status" value="1"/>
</dbReference>
<feature type="transmembrane region" description="Helical" evidence="9">
    <location>
        <begin position="1549"/>
        <end position="1573"/>
    </location>
</feature>
<feature type="binding site" evidence="7">
    <location>
        <position position="1268"/>
    </location>
    <ligand>
        <name>Zn(2+)</name>
        <dbReference type="ChEBI" id="CHEBI:29105"/>
        <note>catalytic</note>
    </ligand>
</feature>
<dbReference type="SUPFAM" id="SSF55486">
    <property type="entry name" value="Metalloproteases ('zincins'), catalytic domain"/>
    <property type="match status" value="1"/>
</dbReference>
<evidence type="ECO:0000256" key="1">
    <source>
        <dbReference type="ARBA" id="ARBA00022630"/>
    </source>
</evidence>
<dbReference type="GO" id="GO:0004222">
    <property type="term" value="F:metalloendopeptidase activity"/>
    <property type="evidence" value="ECO:0007669"/>
    <property type="project" value="InterPro"/>
</dbReference>
<feature type="domain" description="Peptidase M12B" evidence="11">
    <location>
        <begin position="1103"/>
        <end position="1331"/>
    </location>
</feature>
<comment type="caution">
    <text evidence="7">Lacks conserved residue(s) required for the propagation of feature annotation.</text>
</comment>
<reference evidence="12" key="2">
    <citation type="submission" date="2021-08" db="EMBL/GenBank/DDBJ databases">
        <authorList>
            <person name="Gostincar C."/>
            <person name="Sun X."/>
            <person name="Song Z."/>
            <person name="Gunde-Cimerman N."/>
        </authorList>
    </citation>
    <scope>NUCLEOTIDE SEQUENCE</scope>
    <source>
        <strain evidence="12">EXF-8016</strain>
    </source>
</reference>
<dbReference type="PANTHER" id="PTHR46720:SF3">
    <property type="entry name" value="FAD-BINDING DOMAIN-CONTAINING PROTEIN-RELATED"/>
    <property type="match status" value="1"/>
</dbReference>
<comment type="caution">
    <text evidence="12">The sequence shown here is derived from an EMBL/GenBank/DDBJ whole genome shotgun (WGS) entry which is preliminary data.</text>
</comment>
<evidence type="ECO:0000259" key="10">
    <source>
        <dbReference type="PROSITE" id="PS50214"/>
    </source>
</evidence>
<keyword evidence="9" id="KW-0812">Transmembrane</keyword>
<accession>A0A9P8G9D9</accession>
<dbReference type="PRINTS" id="PR00420">
    <property type="entry name" value="RNGMNOXGNASE"/>
</dbReference>
<feature type="binding site" evidence="7">
    <location>
        <position position="1272"/>
    </location>
    <ligand>
        <name>Zn(2+)</name>
        <dbReference type="ChEBI" id="CHEBI:29105"/>
        <note>catalytic</note>
    </ligand>
</feature>
<dbReference type="Pfam" id="PF12706">
    <property type="entry name" value="Lactamase_B_2"/>
    <property type="match status" value="1"/>
</dbReference>
<keyword evidence="3" id="KW-0560">Oxidoreductase</keyword>
<dbReference type="Gene3D" id="3.50.50.60">
    <property type="entry name" value="FAD/NAD(P)-binding domain"/>
    <property type="match status" value="1"/>
</dbReference>
<gene>
    <name evidence="12" type="ORF">KCV03_g9422</name>
</gene>
<dbReference type="FunFam" id="3.50.50.60:FF:000153">
    <property type="entry name" value="Salicylate hydroxylase, putative"/>
    <property type="match status" value="1"/>
</dbReference>
<feature type="transmembrane region" description="Helical" evidence="9">
    <location>
        <begin position="6"/>
        <end position="27"/>
    </location>
</feature>
<proteinExistence type="predicted"/>
<keyword evidence="7" id="KW-0479">Metal-binding</keyword>
<protein>
    <recommendedName>
        <fullName evidence="6">Disintegrin and metalloproteinase domain-containing protein B</fullName>
    </recommendedName>
</protein>
<reference evidence="12" key="1">
    <citation type="journal article" date="2021" name="J Fungi (Basel)">
        <title>Virulence traits and population genomics of the black yeast Aureobasidium melanogenum.</title>
        <authorList>
            <person name="Cernosa A."/>
            <person name="Sun X."/>
            <person name="Gostincar C."/>
            <person name="Fang C."/>
            <person name="Gunde-Cimerman N."/>
            <person name="Song Z."/>
        </authorList>
    </citation>
    <scope>NUCLEOTIDE SEQUENCE</scope>
    <source>
        <strain evidence="12">EXF-8016</strain>
    </source>
</reference>
<feature type="domain" description="Disintegrin" evidence="10">
    <location>
        <begin position="1356"/>
        <end position="1445"/>
    </location>
</feature>
<dbReference type="InterPro" id="IPR024079">
    <property type="entry name" value="MetalloPept_cat_dom_sf"/>
</dbReference>
<dbReference type="Pfam" id="PF00200">
    <property type="entry name" value="Disintegrin"/>
    <property type="match status" value="1"/>
</dbReference>
<feature type="binding site" evidence="7">
    <location>
        <position position="1278"/>
    </location>
    <ligand>
        <name>Zn(2+)</name>
        <dbReference type="ChEBI" id="CHEBI:29105"/>
        <note>catalytic</note>
    </ligand>
</feature>
<feature type="non-terminal residue" evidence="12">
    <location>
        <position position="1636"/>
    </location>
</feature>
<evidence type="ECO:0000256" key="6">
    <source>
        <dbReference type="ARBA" id="ARBA00074021"/>
    </source>
</evidence>
<dbReference type="Pfam" id="PF13688">
    <property type="entry name" value="Reprolysin_5"/>
    <property type="match status" value="1"/>
</dbReference>
<feature type="compositionally biased region" description="Low complexity" evidence="8">
    <location>
        <begin position="1609"/>
        <end position="1620"/>
    </location>
</feature>
<evidence type="ECO:0000256" key="5">
    <source>
        <dbReference type="ARBA" id="ARBA00056552"/>
    </source>
</evidence>
<dbReference type="FunFam" id="4.10.70.10:FF:000003">
    <property type="entry name" value="Disintegrin and metalloproteinase domain-containing protein 17"/>
    <property type="match status" value="1"/>
</dbReference>
<feature type="compositionally biased region" description="Pro residues" evidence="8">
    <location>
        <begin position="1596"/>
        <end position="1608"/>
    </location>
</feature>
<feature type="active site" evidence="7">
    <location>
        <position position="1269"/>
    </location>
</feature>
<keyword evidence="7" id="KW-0862">Zinc</keyword>
<dbReference type="InterPro" id="IPR051104">
    <property type="entry name" value="FAD_monoxygenase"/>
</dbReference>
<dbReference type="EMBL" id="JAHFYH010000120">
    <property type="protein sequence ID" value="KAH0212236.1"/>
    <property type="molecule type" value="Genomic_DNA"/>
</dbReference>
<dbReference type="SUPFAM" id="SSF56281">
    <property type="entry name" value="Metallo-hydrolase/oxidoreductase"/>
    <property type="match status" value="1"/>
</dbReference>
<dbReference type="SMART" id="SM00050">
    <property type="entry name" value="DISIN"/>
    <property type="match status" value="1"/>
</dbReference>
<evidence type="ECO:0000256" key="7">
    <source>
        <dbReference type="PROSITE-ProRule" id="PRU00276"/>
    </source>
</evidence>
<dbReference type="SMART" id="SM00608">
    <property type="entry name" value="ACR"/>
    <property type="match status" value="1"/>
</dbReference>
<dbReference type="OrthoDB" id="5951731at2759"/>
<dbReference type="GO" id="GO:0071949">
    <property type="term" value="F:FAD binding"/>
    <property type="evidence" value="ECO:0007669"/>
    <property type="project" value="InterPro"/>
</dbReference>
<dbReference type="Pfam" id="PF01494">
    <property type="entry name" value="FAD_binding_3"/>
    <property type="match status" value="1"/>
</dbReference>
<feature type="region of interest" description="Disordered" evidence="8">
    <location>
        <begin position="1581"/>
        <end position="1636"/>
    </location>
</feature>
<dbReference type="Gene3D" id="4.10.70.10">
    <property type="entry name" value="Disintegrin domain"/>
    <property type="match status" value="1"/>
</dbReference>
<dbReference type="InterPro" id="IPR006586">
    <property type="entry name" value="ADAM_Cys-rich"/>
</dbReference>
<dbReference type="CDD" id="cd04271">
    <property type="entry name" value="ZnMc_ADAM_fungal"/>
    <property type="match status" value="1"/>
</dbReference>
<dbReference type="PANTHER" id="PTHR46720">
    <property type="entry name" value="HYDROXYLASE, PUTATIVE (AFU_ORTHOLOGUE AFUA_3G01460)-RELATED"/>
    <property type="match status" value="1"/>
</dbReference>
<keyword evidence="1" id="KW-0285">Flavoprotein</keyword>
<dbReference type="SUPFAM" id="SSF54373">
    <property type="entry name" value="FAD-linked reductases, C-terminal domain"/>
    <property type="match status" value="1"/>
</dbReference>
<dbReference type="SUPFAM" id="SSF51905">
    <property type="entry name" value="FAD/NAD(P)-binding domain"/>
    <property type="match status" value="1"/>
</dbReference>
<evidence type="ECO:0000313" key="13">
    <source>
        <dbReference type="Proteomes" id="UP000767238"/>
    </source>
</evidence>
<dbReference type="InterPro" id="IPR036188">
    <property type="entry name" value="FAD/NAD-bd_sf"/>
</dbReference>
<evidence type="ECO:0000256" key="2">
    <source>
        <dbReference type="ARBA" id="ARBA00022827"/>
    </source>
</evidence>
<dbReference type="Gene3D" id="3.60.15.10">
    <property type="entry name" value="Ribonuclease Z/Hydroxyacylglutathione hydrolase-like"/>
    <property type="match status" value="1"/>
</dbReference>
<dbReference type="InterPro" id="IPR001590">
    <property type="entry name" value="Peptidase_M12B"/>
</dbReference>
<evidence type="ECO:0000256" key="4">
    <source>
        <dbReference type="ARBA" id="ARBA00023157"/>
    </source>
</evidence>
<dbReference type="PROSITE" id="PS50214">
    <property type="entry name" value="DISINTEGRIN_2"/>
    <property type="match status" value="1"/>
</dbReference>
<keyword evidence="9" id="KW-1133">Transmembrane helix</keyword>
<evidence type="ECO:0000259" key="11">
    <source>
        <dbReference type="PROSITE" id="PS50215"/>
    </source>
</evidence>
<evidence type="ECO:0000256" key="9">
    <source>
        <dbReference type="SAM" id="Phobius"/>
    </source>
</evidence>
<dbReference type="InterPro" id="IPR034028">
    <property type="entry name" value="ZnMc_ADAM_fungal"/>
</dbReference>
<dbReference type="Gene3D" id="3.40.390.10">
    <property type="entry name" value="Collagenase (Catalytic Domain)"/>
    <property type="match status" value="1"/>
</dbReference>
<evidence type="ECO:0000256" key="8">
    <source>
        <dbReference type="SAM" id="MobiDB-lite"/>
    </source>
</evidence>
<evidence type="ECO:0000313" key="12">
    <source>
        <dbReference type="EMBL" id="KAH0212236.1"/>
    </source>
</evidence>
<dbReference type="GO" id="GO:0016491">
    <property type="term" value="F:oxidoreductase activity"/>
    <property type="evidence" value="ECO:0007669"/>
    <property type="project" value="UniProtKB-KW"/>
</dbReference>
<dbReference type="GO" id="GO:0046872">
    <property type="term" value="F:metal ion binding"/>
    <property type="evidence" value="ECO:0007669"/>
    <property type="project" value="UniProtKB-KW"/>
</dbReference>
<dbReference type="InterPro" id="IPR001279">
    <property type="entry name" value="Metallo-B-lactamas"/>
</dbReference>
<sequence>MTGSKPLGKIAIVGGGISGVTLAIALLERGLDVNVFEQANHFGEIGAGVAFNPAAARAMKICSQNVHTAFEKVATRNQSEDKQSTWFDWVDGHNDTEVGKEEYAFSIGNESGANAVHRAHFLDELVKHVPEGVTHFGKHLDTIEELQNGKLKLRFHDGTDATADAVIGCDGIKSKVRTWMMGPDSPCSPPVYTHKYAYRGLIPMERARKELGDDLAQNAKMHMGQDGHVLTFPVNKGATMNVVAFKVDPDQWPSHTKLTLPSEKSHVFRDFKDFGATVHKIIDMLEPNLDCWAIYDTGDHPMPYYNKGRVVVLGDAGHATSPHHGAGAGMCIEDAAVMAELLNDPRVAEAGHKGFDAAFQAYSEQRLERTQWLVQSSRRSGDLYEWRAEGVGRDFKKIEEECRERDEKLWNGQVKEYIEEAKTLLGKYLEHTEHSRLQLSVATTLTMNASKQLLNYTFPFRISKALSYRMTKIAVTPLPSRNPEPVDVPAHWANNPPTSFKNPWPSFGKQHGVLDALKIRFGTNRNFVPVPETRDELVKVRKPDWGRGLDGWQQQLKATWLGHAGFLVETACSASTTGLEGVSADDGKGSTRGIRILFDAVFSERTSPVGWFGPKRYTPTPCTLDELPEVDLVIISHNHYDHLDIATISHVYEKSKAAGKDIHFFAALGNKQWFLNAGIGITVDEVTECDWWDSQKVDVEGVGSINLTCTPTQHFSGRTPFDAGQTLWSSWVIEDVQSSKKLYFSGDTAYKATSAKTACPAFKQIGEVFGGFDLAMVPIGLYSPEWFMSNVHCCPEDSLEIHKDICSKKTIGMHYGTTVPPRASMATTAFRFCLLWILFAALVAATSTTRNPLRAISTIQNATIHTHSHRVTALHNFDLSFVLRPHLHVKLSLEPNDDLLPNTGLLVSYLNPDGSVSRTEDLDRLAHKVFRGSAWYRQEDVDDEWIRAGWARITVVKDGLQPLFQGAFALNHDNHHIQLAPHFAHTRHHLDPHVDTADENSMVVYRDSDILLDHHLDYHMHELRRSLDYDDGFTCQSDNLGFNSQPDHPVYTAMLRRSDSVFGSETLGNLFGKRQVDSSTGGNSAGVDLTSTIGQTKGCPNTRQVALVGVATDCTYTAQFNSTESVRINVIDQMNTASSIYEQTFNISLGLANLTISDSNCPGTPNSASAWNQACSDSVDIQDRLNLFSAWRGNQQDSNSHWTLLSTCNTGSAVGLAWLGQACVQTAYSTNSSTTGNGQSSSDGSETVTGANVVVRTQGASEWQIIAHETGHTFGAVHDCTDQTCAQSSTVSSQQCCPLSSTTCNAGAQYIMNPSTTSGVKNFSPCSIGNICSALGRNSVKSTCLTANRNIKTIGTQECGNGIVEEGEDCDCGGESGCADNSCCDAKTCKFKNNAVCDDSNEGCCNNCQFASNGTVCRASTGPCDPAETCPGTSGTCPQDANAPDGQSCGNKLQCASGQCTSRDQQCRSVMGGYQGVGNNTSACDSSTCQIKCSSGSSSVFGNNVCFEVQQNFLDGTPCGGGGRCDNGRCKGTNAGGEIRSWIDDHKGIVIGVCCGVGGLLLFAIFGCCARACRRRRVKPVKMQSPPPGWGTQMHPMPPNHAYPPPPQHYGQPAYGQWAPPQGPPPPAYTPGARYA</sequence>
<organism evidence="12 13">
    <name type="scientific">Aureobasidium melanogenum</name>
    <name type="common">Aureobasidium pullulans var. melanogenum</name>
    <dbReference type="NCBI Taxonomy" id="46634"/>
    <lineage>
        <taxon>Eukaryota</taxon>
        <taxon>Fungi</taxon>
        <taxon>Dikarya</taxon>
        <taxon>Ascomycota</taxon>
        <taxon>Pezizomycotina</taxon>
        <taxon>Dothideomycetes</taxon>
        <taxon>Dothideomycetidae</taxon>
        <taxon>Dothideales</taxon>
        <taxon>Saccotheciaceae</taxon>
        <taxon>Aureobasidium</taxon>
    </lineage>
</organism>
<dbReference type="PROSITE" id="PS50215">
    <property type="entry name" value="ADAM_MEPRO"/>
    <property type="match status" value="1"/>
</dbReference>
<dbReference type="InterPro" id="IPR002938">
    <property type="entry name" value="FAD-bd"/>
</dbReference>
<name>A0A9P8G9D9_AURME</name>